<reference evidence="2 3" key="1">
    <citation type="submission" date="2017-07" db="EMBL/GenBank/DDBJ databases">
        <title>Draft genome sequence of Prevotella copri isolated from the gut of healthy adult Indian.</title>
        <authorList>
            <person name="Das B."/>
            <person name="Bag S."/>
            <person name="Ghosh T.S."/>
        </authorList>
    </citation>
    <scope>NUCLEOTIDE SEQUENCE [LARGE SCALE GENOMIC DNA]</scope>
    <source>
        <strain evidence="2 3">Indica</strain>
    </source>
</reference>
<feature type="domain" description="AAA-ATPase-like" evidence="1">
    <location>
        <begin position="12"/>
        <end position="208"/>
    </location>
</feature>
<gene>
    <name evidence="2" type="ORF">CFT61_02010</name>
</gene>
<protein>
    <recommendedName>
        <fullName evidence="1">AAA-ATPase-like domain-containing protein</fullName>
    </recommendedName>
</protein>
<dbReference type="Pfam" id="PF08011">
    <property type="entry name" value="PDDEXK_9"/>
    <property type="match status" value="1"/>
</dbReference>
<dbReference type="PANTHER" id="PTHR34825:SF1">
    <property type="entry name" value="AAA-ATPASE-LIKE DOMAIN-CONTAINING PROTEIN"/>
    <property type="match status" value="1"/>
</dbReference>
<dbReference type="Proteomes" id="UP000215155">
    <property type="component" value="Unassembled WGS sequence"/>
</dbReference>
<evidence type="ECO:0000259" key="1">
    <source>
        <dbReference type="Pfam" id="PF09820"/>
    </source>
</evidence>
<organism evidence="2 3">
    <name type="scientific">Segatella copri</name>
    <dbReference type="NCBI Taxonomy" id="165179"/>
    <lineage>
        <taxon>Bacteria</taxon>
        <taxon>Pseudomonadati</taxon>
        <taxon>Bacteroidota</taxon>
        <taxon>Bacteroidia</taxon>
        <taxon>Bacteroidales</taxon>
        <taxon>Prevotellaceae</taxon>
        <taxon>Segatella</taxon>
    </lineage>
</organism>
<dbReference type="Pfam" id="PF09820">
    <property type="entry name" value="AAA-ATPase_like"/>
    <property type="match status" value="1"/>
</dbReference>
<evidence type="ECO:0000313" key="3">
    <source>
        <dbReference type="Proteomes" id="UP000215155"/>
    </source>
</evidence>
<dbReference type="EMBL" id="NMPZ01000001">
    <property type="protein sequence ID" value="OXL45555.1"/>
    <property type="molecule type" value="Genomic_DNA"/>
</dbReference>
<dbReference type="AlphaFoldDB" id="A0AA91YYG8"/>
<dbReference type="InterPro" id="IPR012547">
    <property type="entry name" value="PDDEXK_9"/>
</dbReference>
<proteinExistence type="predicted"/>
<dbReference type="InterPro" id="IPR018631">
    <property type="entry name" value="AAA-ATPase-like_dom"/>
</dbReference>
<comment type="caution">
    <text evidence="2">The sequence shown here is derived from an EMBL/GenBank/DDBJ whole genome shotgun (WGS) entry which is preliminary data.</text>
</comment>
<accession>A0AA91YYG8</accession>
<sequence length="530" mass="60779">MTDTKMNERRLPVGIQSFEKIRKEGYLYVDKTDIIWQLANRNKTYNYLSRPRRFGKSILVDTLQAYFEGKKELFEGLKVMELEKEWTCYPVIRLDMSCGGATPEELNSYLDDAFYKLEQKYEVAVRPEASLAVRFKNIIETMFQKTGKQAVILIDEYDSPLQHSWKTPQHDACTAIYKSVFAVLKKEDEHERFVFITGITKFTQISLFSVLNNLSNISFDAPYATICGISKQEVADNFMPEIEAMGEENGWTPEETLKQLTAYYDGYHFCRKNMVDIFNPFSLINALDDGELRNYWASSGATSLLPKFVDDMEMKMEYFDHCFIERDTLETSDVVNGGAELFLYQSGYLTIKGYDDGVYILGFPNFEVRKALYQVVVPALTMKSNSEVVSAQSFLRKMMQDGNTAEAKKALKALIADVPYSNKKMASMDMEERYRLIMSTIFRALGFRVEVERMLATGRIDMIVEVPSFIYVLELKLSNNGGISAAESQIKEKSYTEPFKADKRKVIALAVELDETGKGLIDWKEVDESL</sequence>
<name>A0AA91YYG8_9BACT</name>
<dbReference type="RefSeq" id="WP_089542824.1">
    <property type="nucleotide sequence ID" value="NZ_NMPZ01000001.1"/>
</dbReference>
<dbReference type="PANTHER" id="PTHR34825">
    <property type="entry name" value="CONSERVED PROTEIN, WITH A WEAK D-GALACTARATE DEHYDRATASE/ALTRONATE HYDROLASE DOMAIN"/>
    <property type="match status" value="1"/>
</dbReference>
<evidence type="ECO:0000313" key="2">
    <source>
        <dbReference type="EMBL" id="OXL45555.1"/>
    </source>
</evidence>